<sequence length="58" mass="6778">MTNSLIEVINNSKNKEIQKKVLVSNLNFTYLDVVLGIFNQRNTHPDDKIIFEMIELIE</sequence>
<evidence type="ECO:0000313" key="1">
    <source>
        <dbReference type="EMBL" id="EMB24959.1"/>
    </source>
</evidence>
<dbReference type="PATRIC" id="fig|999434.4.peg.200"/>
<dbReference type="Proteomes" id="UP000011701">
    <property type="component" value="Chromosome"/>
</dbReference>
<protein>
    <submittedName>
        <fullName evidence="1">Uncharacterized protein</fullName>
    </submittedName>
</protein>
<proteinExistence type="predicted"/>
<dbReference type="EMBL" id="AGDY01000001">
    <property type="protein sequence ID" value="EMB24959.1"/>
    <property type="molecule type" value="Genomic_DNA"/>
</dbReference>
<dbReference type="RefSeq" id="WP_002669510.1">
    <property type="nucleotide sequence ID" value="NZ_CM001797.1"/>
</dbReference>
<name>A0A0F6MTE5_TREDN</name>
<dbReference type="AlphaFoldDB" id="A0A0F6MTE5"/>
<dbReference type="HOGENOM" id="CLU_2977927_0_0_12"/>
<reference evidence="1" key="1">
    <citation type="submission" date="2012-01" db="EMBL/GenBank/DDBJ databases">
        <title>The Genome Sequence of Treponema denticola OTK.</title>
        <authorList>
            <consortium name="The Broad Institute Genome Sequencing Platform"/>
            <person name="Earl A."/>
            <person name="Ward D."/>
            <person name="Feldgarden M."/>
            <person name="Gevers D."/>
            <person name="Blanton J.M."/>
            <person name="Fenno C.J."/>
            <person name="Baranova O.V."/>
            <person name="Mathney J."/>
            <person name="Dewhirst F.E."/>
            <person name="Izard J."/>
            <person name="Young S.K."/>
            <person name="Zeng Q."/>
            <person name="Gargeya S."/>
            <person name="Fitzgerald M."/>
            <person name="Haas B."/>
            <person name="Abouelleil A."/>
            <person name="Alvarado L."/>
            <person name="Arachchi H.M."/>
            <person name="Berlin A."/>
            <person name="Chapman S.B."/>
            <person name="Gearin G."/>
            <person name="Goldberg J."/>
            <person name="Griggs A."/>
            <person name="Gujja S."/>
            <person name="Hansen M."/>
            <person name="Heiman D."/>
            <person name="Howarth C."/>
            <person name="Larimer J."/>
            <person name="Lui A."/>
            <person name="MacDonald P.J.P."/>
            <person name="McCowen C."/>
            <person name="Montmayeur A."/>
            <person name="Murphy C."/>
            <person name="Neiman D."/>
            <person name="Pearson M."/>
            <person name="Priest M."/>
            <person name="Roberts A."/>
            <person name="Saif S."/>
            <person name="Shea T."/>
            <person name="Sisk P."/>
            <person name="Stolte C."/>
            <person name="Sykes S."/>
            <person name="Wortman J."/>
            <person name="Nusbaum C."/>
            <person name="Birren B."/>
        </authorList>
    </citation>
    <scope>NUCLEOTIDE SEQUENCE [LARGE SCALE GENOMIC DNA]</scope>
    <source>
        <strain evidence="1">OTK</strain>
    </source>
</reference>
<comment type="caution">
    <text evidence="1">The sequence shown here is derived from an EMBL/GenBank/DDBJ whole genome shotgun (WGS) entry which is preliminary data.</text>
</comment>
<organism evidence="1">
    <name type="scientific">Treponema denticola OTK</name>
    <dbReference type="NCBI Taxonomy" id="999434"/>
    <lineage>
        <taxon>Bacteria</taxon>
        <taxon>Pseudomonadati</taxon>
        <taxon>Spirochaetota</taxon>
        <taxon>Spirochaetia</taxon>
        <taxon>Spirochaetales</taxon>
        <taxon>Treponemataceae</taxon>
        <taxon>Treponema</taxon>
    </lineage>
</organism>
<gene>
    <name evidence="1" type="ORF">HMPREF9723_00190</name>
</gene>
<accession>A0A0F6MTE5</accession>